<name>A0A919L656_9ACTN</name>
<evidence type="ECO:0000313" key="2">
    <source>
        <dbReference type="Proteomes" id="UP000603708"/>
    </source>
</evidence>
<dbReference type="InterPro" id="IPR029032">
    <property type="entry name" value="AhpD-like"/>
</dbReference>
<dbReference type="Proteomes" id="UP000603708">
    <property type="component" value="Unassembled WGS sequence"/>
</dbReference>
<dbReference type="InterPro" id="IPR004675">
    <property type="entry name" value="AhpD_core"/>
</dbReference>
<reference evidence="1" key="2">
    <citation type="submission" date="2020-09" db="EMBL/GenBank/DDBJ databases">
        <authorList>
            <person name="Sun Q."/>
            <person name="Ohkuma M."/>
        </authorList>
    </citation>
    <scope>NUCLEOTIDE SEQUENCE</scope>
    <source>
        <strain evidence="1">JCM 5069</strain>
    </source>
</reference>
<comment type="caution">
    <text evidence="1">The sequence shown here is derived from an EMBL/GenBank/DDBJ whole genome shotgun (WGS) entry which is preliminary data.</text>
</comment>
<accession>A0A919L656</accession>
<protein>
    <submittedName>
        <fullName evidence="1">Alkyl hydroperoxide reductase AhpD</fullName>
    </submittedName>
</protein>
<keyword evidence="2" id="KW-1185">Reference proteome</keyword>
<evidence type="ECO:0000313" key="1">
    <source>
        <dbReference type="EMBL" id="GHH85378.1"/>
    </source>
</evidence>
<dbReference type="PANTHER" id="PTHR35446">
    <property type="entry name" value="SI:CH211-175M2.5"/>
    <property type="match status" value="1"/>
</dbReference>
<dbReference type="RefSeq" id="WP_189936262.1">
    <property type="nucleotide sequence ID" value="NZ_BNCD01000018.1"/>
</dbReference>
<dbReference type="Gene3D" id="1.20.1290.10">
    <property type="entry name" value="AhpD-like"/>
    <property type="match status" value="1"/>
</dbReference>
<sequence>MSRLPQIDPATATGKAADQLKETQKALGSVPNLFKVLVNSPAAVKGYLGMNGALSTGALPFPVRERISILSAEFNDCTYCLSAHTFTGGKFAKLSEAELAAAREGKSEDPHVQAVLTLTRSVLEGRGQGGEAAVAAAREAGVTDAEIAEVVANVALNIMTNYFNELVDTEVDFPQVTPHER</sequence>
<dbReference type="GO" id="GO:0051920">
    <property type="term" value="F:peroxiredoxin activity"/>
    <property type="evidence" value="ECO:0007669"/>
    <property type="project" value="InterPro"/>
</dbReference>
<reference evidence="1" key="1">
    <citation type="journal article" date="2014" name="Int. J. Syst. Evol. Microbiol.">
        <title>Complete genome sequence of Corynebacterium casei LMG S-19264T (=DSM 44701T), isolated from a smear-ripened cheese.</title>
        <authorList>
            <consortium name="US DOE Joint Genome Institute (JGI-PGF)"/>
            <person name="Walter F."/>
            <person name="Albersmeier A."/>
            <person name="Kalinowski J."/>
            <person name="Ruckert C."/>
        </authorList>
    </citation>
    <scope>NUCLEOTIDE SEQUENCE</scope>
    <source>
        <strain evidence="1">JCM 5069</strain>
    </source>
</reference>
<dbReference type="NCBIfam" id="TIGR00778">
    <property type="entry name" value="ahpD_dom"/>
    <property type="match status" value="1"/>
</dbReference>
<dbReference type="PANTHER" id="PTHR35446:SF3">
    <property type="entry name" value="CMD DOMAIN-CONTAINING PROTEIN"/>
    <property type="match status" value="1"/>
</dbReference>
<dbReference type="SUPFAM" id="SSF69118">
    <property type="entry name" value="AhpD-like"/>
    <property type="match status" value="1"/>
</dbReference>
<proteinExistence type="predicted"/>
<dbReference type="EMBL" id="BNCD01000018">
    <property type="protein sequence ID" value="GHH85378.1"/>
    <property type="molecule type" value="Genomic_DNA"/>
</dbReference>
<dbReference type="AlphaFoldDB" id="A0A919L656"/>
<organism evidence="1 2">
    <name type="scientific">Streptomyces sulfonofaciens</name>
    <dbReference type="NCBI Taxonomy" id="68272"/>
    <lineage>
        <taxon>Bacteria</taxon>
        <taxon>Bacillati</taxon>
        <taxon>Actinomycetota</taxon>
        <taxon>Actinomycetes</taxon>
        <taxon>Kitasatosporales</taxon>
        <taxon>Streptomycetaceae</taxon>
        <taxon>Streptomyces</taxon>
    </lineage>
</organism>
<gene>
    <name evidence="1" type="primary">mip</name>
    <name evidence="1" type="ORF">GCM10018793_53140</name>
</gene>